<reference evidence="2" key="2">
    <citation type="submission" date="2025-09" db="UniProtKB">
        <authorList>
            <consortium name="Ensembl"/>
        </authorList>
    </citation>
    <scope>IDENTIFICATION</scope>
</reference>
<dbReference type="InterPro" id="IPR031602">
    <property type="entry name" value="CIPC"/>
</dbReference>
<feature type="compositionally biased region" description="Basic residues" evidence="1">
    <location>
        <begin position="200"/>
        <end position="211"/>
    </location>
</feature>
<dbReference type="AlphaFoldDB" id="A0A8C1EM73"/>
<organism evidence="2 3">
    <name type="scientific">Cyprinus carpio carpio</name>
    <dbReference type="NCBI Taxonomy" id="630221"/>
    <lineage>
        <taxon>Eukaryota</taxon>
        <taxon>Metazoa</taxon>
        <taxon>Chordata</taxon>
        <taxon>Craniata</taxon>
        <taxon>Vertebrata</taxon>
        <taxon>Euteleostomi</taxon>
        <taxon>Actinopterygii</taxon>
        <taxon>Neopterygii</taxon>
        <taxon>Teleostei</taxon>
        <taxon>Ostariophysi</taxon>
        <taxon>Cypriniformes</taxon>
        <taxon>Cyprinidae</taxon>
        <taxon>Cyprininae</taxon>
        <taxon>Cyprinus</taxon>
    </lineage>
</organism>
<dbReference type="GO" id="GO:0042754">
    <property type="term" value="P:negative regulation of circadian rhythm"/>
    <property type="evidence" value="ECO:0007669"/>
    <property type="project" value="InterPro"/>
</dbReference>
<feature type="region of interest" description="Disordered" evidence="1">
    <location>
        <begin position="243"/>
        <end position="269"/>
    </location>
</feature>
<feature type="region of interest" description="Disordered" evidence="1">
    <location>
        <begin position="175"/>
        <end position="223"/>
    </location>
</feature>
<dbReference type="PANTHER" id="PTHR34648">
    <property type="entry name" value="CLOCK-INTERACTING PACEMAKER"/>
    <property type="match status" value="1"/>
</dbReference>
<dbReference type="PANTHER" id="PTHR34648:SF6">
    <property type="entry name" value="CLOCK-INTERACTING PACEMAKER-RELATED"/>
    <property type="match status" value="1"/>
</dbReference>
<protein>
    <submittedName>
        <fullName evidence="2">CLOCK-interacting pacemaker a</fullName>
    </submittedName>
</protein>
<proteinExistence type="predicted"/>
<dbReference type="GO" id="GO:0005634">
    <property type="term" value="C:nucleus"/>
    <property type="evidence" value="ECO:0007669"/>
    <property type="project" value="TreeGrafter"/>
</dbReference>
<keyword evidence="3" id="KW-1185">Reference proteome</keyword>
<dbReference type="Ensembl" id="ENSCCRT00000086511.2">
    <property type="protein sequence ID" value="ENSCCRP00000079737.2"/>
    <property type="gene ID" value="ENSCCRG00000043223.2"/>
</dbReference>
<dbReference type="Proteomes" id="UP001108240">
    <property type="component" value="Unplaced"/>
</dbReference>
<dbReference type="GeneTree" id="ENSGT00510000048522"/>
<feature type="compositionally biased region" description="Basic and acidic residues" evidence="1">
    <location>
        <begin position="57"/>
        <end position="66"/>
    </location>
</feature>
<feature type="compositionally biased region" description="Polar residues" evidence="1">
    <location>
        <begin position="257"/>
        <end position="269"/>
    </location>
</feature>
<dbReference type="Pfam" id="PF15800">
    <property type="entry name" value="CiPC"/>
    <property type="match status" value="1"/>
</dbReference>
<accession>A0A8C1EM73</accession>
<dbReference type="GO" id="GO:0045892">
    <property type="term" value="P:negative regulation of DNA-templated transcription"/>
    <property type="evidence" value="ECO:0007669"/>
    <property type="project" value="InterPro"/>
</dbReference>
<evidence type="ECO:0000313" key="3">
    <source>
        <dbReference type="Proteomes" id="UP001108240"/>
    </source>
</evidence>
<evidence type="ECO:0000256" key="1">
    <source>
        <dbReference type="SAM" id="MobiDB-lite"/>
    </source>
</evidence>
<dbReference type="OMA" id="SMEVMPQ"/>
<sequence>MSHLTSIIFQGFDFSFFLNPCLCPALSHCLDQGSTDGLKSNKSDHQRRSNMGNKRKASSELDRDSDASSGYFSALDQNDFEDMGPTSTAAQSMPTAPRVPFIPGSHPGVSPMIVMNNLVLKEPNSVAPALKPWSLNTSLDVNRLLFLQPVMPAGDRTGHSSDKKKHSRKHVPMQNAFQKTTPHLAQGSTVDESPSAINKRSNHSHGGRHQQRRYDDKPFHGSSLKQDVSETFKDYGVDPNIASLGETGHTVEDMGLENSSSRLSDLQEPHTTTSPFSLCTDSFLAWFPQKSPKASVTQSSDMESIPEALSPSSSKRERFCNTYNILNRSGLLGITLRTKELIRQNKRSQAQLQSLQAQTDLFLEAICSGDPKVWTRLQLILQKSRNSEETPADTLADSVRGAE</sequence>
<feature type="region of interest" description="Disordered" evidence="1">
    <location>
        <begin position="36"/>
        <end position="68"/>
    </location>
</feature>
<evidence type="ECO:0000313" key="2">
    <source>
        <dbReference type="Ensembl" id="ENSCCRP00000079737.2"/>
    </source>
</evidence>
<reference evidence="2" key="1">
    <citation type="submission" date="2025-08" db="UniProtKB">
        <authorList>
            <consortium name="Ensembl"/>
        </authorList>
    </citation>
    <scope>IDENTIFICATION</scope>
</reference>
<name>A0A8C1EM73_CYPCA</name>
<feature type="compositionally biased region" description="Polar residues" evidence="1">
    <location>
        <begin position="175"/>
        <end position="199"/>
    </location>
</feature>